<dbReference type="InterPro" id="IPR009057">
    <property type="entry name" value="Homeodomain-like_sf"/>
</dbReference>
<evidence type="ECO:0000259" key="3">
    <source>
        <dbReference type="PROSITE" id="PS50977"/>
    </source>
</evidence>
<protein>
    <submittedName>
        <fullName evidence="4">TetR/AcrR family transcriptional regulator</fullName>
    </submittedName>
</protein>
<dbReference type="InterPro" id="IPR041467">
    <property type="entry name" value="Sco4008_C"/>
</dbReference>
<proteinExistence type="predicted"/>
<evidence type="ECO:0000313" key="5">
    <source>
        <dbReference type="Proteomes" id="UP000664382"/>
    </source>
</evidence>
<dbReference type="SUPFAM" id="SSF48498">
    <property type="entry name" value="Tetracyclin repressor-like, C-terminal domain"/>
    <property type="match status" value="1"/>
</dbReference>
<evidence type="ECO:0000256" key="2">
    <source>
        <dbReference type="PROSITE-ProRule" id="PRU00335"/>
    </source>
</evidence>
<dbReference type="Pfam" id="PF00440">
    <property type="entry name" value="TetR_N"/>
    <property type="match status" value="1"/>
</dbReference>
<dbReference type="PRINTS" id="PR00455">
    <property type="entry name" value="HTHTETR"/>
</dbReference>
<gene>
    <name evidence="4" type="ORF">J4H92_05515</name>
</gene>
<dbReference type="GO" id="GO:0006355">
    <property type="term" value="P:regulation of DNA-templated transcription"/>
    <property type="evidence" value="ECO:0007669"/>
    <property type="project" value="UniProtKB-ARBA"/>
</dbReference>
<evidence type="ECO:0000313" key="4">
    <source>
        <dbReference type="EMBL" id="MBO1901404.1"/>
    </source>
</evidence>
<keyword evidence="5" id="KW-1185">Reference proteome</keyword>
<dbReference type="GO" id="GO:0003677">
    <property type="term" value="F:DNA binding"/>
    <property type="evidence" value="ECO:0007669"/>
    <property type="project" value="UniProtKB-UniRule"/>
</dbReference>
<organism evidence="4 5">
    <name type="scientific">Leucobacter weissii</name>
    <dbReference type="NCBI Taxonomy" id="1983706"/>
    <lineage>
        <taxon>Bacteria</taxon>
        <taxon>Bacillati</taxon>
        <taxon>Actinomycetota</taxon>
        <taxon>Actinomycetes</taxon>
        <taxon>Micrococcales</taxon>
        <taxon>Microbacteriaceae</taxon>
        <taxon>Leucobacter</taxon>
    </lineage>
</organism>
<sequence>MAWDTERTRRRLLDAATAEFSEHGLAGARVDRIAARAGVNKERIYQYFGGKEQLFDAVVQDGLFEVAADVPLVGEGPEAVGGYAAALLDRIVDRPELARLMAWEGLARGAEVTGRIERHAHCLDKIAALRRALPGITAAAAGQLLLTIITLTNGWAVFPQLAEMFTGGDPDARRETVRRLAVGAAADALAAA</sequence>
<accession>A0A939S5J7</accession>
<keyword evidence="1 2" id="KW-0238">DNA-binding</keyword>
<dbReference type="RefSeq" id="WP_208096954.1">
    <property type="nucleotide sequence ID" value="NZ_JAGDYM010000005.1"/>
</dbReference>
<dbReference type="Gene3D" id="1.10.357.10">
    <property type="entry name" value="Tetracycline Repressor, domain 2"/>
    <property type="match status" value="1"/>
</dbReference>
<feature type="DNA-binding region" description="H-T-H motif" evidence="2">
    <location>
        <begin position="29"/>
        <end position="48"/>
    </location>
</feature>
<dbReference type="InterPro" id="IPR001647">
    <property type="entry name" value="HTH_TetR"/>
</dbReference>
<reference evidence="4" key="1">
    <citation type="submission" date="2021-03" db="EMBL/GenBank/DDBJ databases">
        <title>Leucobacter chromiisoli sp. nov., isolated from chromium-containing soil of chemical plant.</title>
        <authorList>
            <person name="Xu Z."/>
        </authorList>
    </citation>
    <scope>NUCLEOTIDE SEQUENCE</scope>
    <source>
        <strain evidence="4">S27</strain>
    </source>
</reference>
<dbReference type="AlphaFoldDB" id="A0A939S5J7"/>
<comment type="caution">
    <text evidence="4">The sequence shown here is derived from an EMBL/GenBank/DDBJ whole genome shotgun (WGS) entry which is preliminary data.</text>
</comment>
<dbReference type="PANTHER" id="PTHR30328:SF54">
    <property type="entry name" value="HTH-TYPE TRANSCRIPTIONAL REPRESSOR SCO4008"/>
    <property type="match status" value="1"/>
</dbReference>
<dbReference type="Proteomes" id="UP000664382">
    <property type="component" value="Unassembled WGS sequence"/>
</dbReference>
<feature type="domain" description="HTH tetR-type" evidence="3">
    <location>
        <begin position="6"/>
        <end position="66"/>
    </location>
</feature>
<dbReference type="PANTHER" id="PTHR30328">
    <property type="entry name" value="TRANSCRIPTIONAL REPRESSOR"/>
    <property type="match status" value="1"/>
</dbReference>
<dbReference type="InterPro" id="IPR050109">
    <property type="entry name" value="HTH-type_TetR-like_transc_reg"/>
</dbReference>
<dbReference type="EMBL" id="JAGDYM010000005">
    <property type="protein sequence ID" value="MBO1901404.1"/>
    <property type="molecule type" value="Genomic_DNA"/>
</dbReference>
<dbReference type="PROSITE" id="PS50977">
    <property type="entry name" value="HTH_TETR_2"/>
    <property type="match status" value="1"/>
</dbReference>
<name>A0A939S5J7_9MICO</name>
<dbReference type="Pfam" id="PF17926">
    <property type="entry name" value="TetR_C_21"/>
    <property type="match status" value="1"/>
</dbReference>
<evidence type="ECO:0000256" key="1">
    <source>
        <dbReference type="ARBA" id="ARBA00023125"/>
    </source>
</evidence>
<dbReference type="InterPro" id="IPR036271">
    <property type="entry name" value="Tet_transcr_reg_TetR-rel_C_sf"/>
</dbReference>
<dbReference type="SUPFAM" id="SSF46689">
    <property type="entry name" value="Homeodomain-like"/>
    <property type="match status" value="1"/>
</dbReference>